<feature type="chain" id="PRO_5035774657" description="Cadherin domain-containing protein" evidence="13">
    <location>
        <begin position="28"/>
        <end position="927"/>
    </location>
</feature>
<feature type="domain" description="Cadherin" evidence="14">
    <location>
        <begin position="371"/>
        <end position="477"/>
    </location>
</feature>
<dbReference type="FunFam" id="2.60.40.60:FF:000020">
    <property type="entry name" value="Dachsous cadherin-related 1b"/>
    <property type="match status" value="1"/>
</dbReference>
<evidence type="ECO:0000256" key="2">
    <source>
        <dbReference type="ARBA" id="ARBA00022475"/>
    </source>
</evidence>
<keyword evidence="6 11" id="KW-0106">Calcium</keyword>
<dbReference type="FunFam" id="2.60.40.60:FF:000181">
    <property type="entry name" value="Predicted protein"/>
    <property type="match status" value="1"/>
</dbReference>
<evidence type="ECO:0000256" key="4">
    <source>
        <dbReference type="ARBA" id="ARBA00022729"/>
    </source>
</evidence>
<dbReference type="SUPFAM" id="SSF49313">
    <property type="entry name" value="Cadherin-like"/>
    <property type="match status" value="7"/>
</dbReference>
<dbReference type="PANTHER" id="PTHR24028:SF146">
    <property type="entry name" value="CADHERIN 96CB, ISOFORM D-RELATED"/>
    <property type="match status" value="1"/>
</dbReference>
<dbReference type="FunFam" id="2.60.40.60:FF:000007">
    <property type="entry name" value="Protocadherin alpha 2"/>
    <property type="match status" value="1"/>
</dbReference>
<accession>A0A8S3ZXA6</accession>
<keyword evidence="3 12" id="KW-0812">Transmembrane</keyword>
<feature type="non-terminal residue" evidence="15">
    <location>
        <position position="927"/>
    </location>
</feature>
<evidence type="ECO:0000256" key="1">
    <source>
        <dbReference type="ARBA" id="ARBA00004251"/>
    </source>
</evidence>
<keyword evidence="7" id="KW-0130">Cell adhesion</keyword>
<dbReference type="CDD" id="cd11304">
    <property type="entry name" value="Cadherin_repeat"/>
    <property type="match status" value="5"/>
</dbReference>
<feature type="domain" description="Cadherin" evidence="14">
    <location>
        <begin position="485"/>
        <end position="582"/>
    </location>
</feature>
<dbReference type="AlphaFoldDB" id="A0A8S3ZXA6"/>
<evidence type="ECO:0000256" key="9">
    <source>
        <dbReference type="ARBA" id="ARBA00023136"/>
    </source>
</evidence>
<comment type="subcellular location">
    <subcellularLocation>
        <location evidence="1">Cell membrane</location>
        <topology evidence="1">Single-pass type I membrane protein</topology>
    </subcellularLocation>
</comment>
<dbReference type="Gene3D" id="2.60.40.60">
    <property type="entry name" value="Cadherins"/>
    <property type="match status" value="7"/>
</dbReference>
<dbReference type="OrthoDB" id="6252479at2759"/>
<gene>
    <name evidence="15" type="ORF">CUNI_LOCUS16509</name>
</gene>
<evidence type="ECO:0000256" key="13">
    <source>
        <dbReference type="SAM" id="SignalP"/>
    </source>
</evidence>
<proteinExistence type="predicted"/>
<organism evidence="15 16">
    <name type="scientific">Candidula unifasciata</name>
    <dbReference type="NCBI Taxonomy" id="100452"/>
    <lineage>
        <taxon>Eukaryota</taxon>
        <taxon>Metazoa</taxon>
        <taxon>Spiralia</taxon>
        <taxon>Lophotrochozoa</taxon>
        <taxon>Mollusca</taxon>
        <taxon>Gastropoda</taxon>
        <taxon>Heterobranchia</taxon>
        <taxon>Euthyneura</taxon>
        <taxon>Panpulmonata</taxon>
        <taxon>Eupulmonata</taxon>
        <taxon>Stylommatophora</taxon>
        <taxon>Helicina</taxon>
        <taxon>Helicoidea</taxon>
        <taxon>Geomitridae</taxon>
        <taxon>Candidula</taxon>
    </lineage>
</organism>
<keyword evidence="8 12" id="KW-1133">Transmembrane helix</keyword>
<feature type="transmembrane region" description="Helical" evidence="12">
    <location>
        <begin position="813"/>
        <end position="837"/>
    </location>
</feature>
<evidence type="ECO:0000256" key="10">
    <source>
        <dbReference type="ARBA" id="ARBA00023180"/>
    </source>
</evidence>
<dbReference type="InterPro" id="IPR015919">
    <property type="entry name" value="Cadherin-like_sf"/>
</dbReference>
<dbReference type="EMBL" id="CAJHNH020004368">
    <property type="protein sequence ID" value="CAG5130951.1"/>
    <property type="molecule type" value="Genomic_DNA"/>
</dbReference>
<feature type="domain" description="Cadherin" evidence="14">
    <location>
        <begin position="81"/>
        <end position="149"/>
    </location>
</feature>
<evidence type="ECO:0000256" key="3">
    <source>
        <dbReference type="ARBA" id="ARBA00022692"/>
    </source>
</evidence>
<reference evidence="15" key="1">
    <citation type="submission" date="2021-04" db="EMBL/GenBank/DDBJ databases">
        <authorList>
            <consortium name="Molecular Ecology Group"/>
        </authorList>
    </citation>
    <scope>NUCLEOTIDE SEQUENCE</scope>
</reference>
<dbReference type="Pfam" id="PF08266">
    <property type="entry name" value="Cadherin_2"/>
    <property type="match status" value="1"/>
</dbReference>
<dbReference type="PROSITE" id="PS50268">
    <property type="entry name" value="CADHERIN_2"/>
    <property type="match status" value="7"/>
</dbReference>
<dbReference type="GO" id="GO:0005886">
    <property type="term" value="C:plasma membrane"/>
    <property type="evidence" value="ECO:0007669"/>
    <property type="project" value="UniProtKB-SubCell"/>
</dbReference>
<dbReference type="InterPro" id="IPR050174">
    <property type="entry name" value="Protocadherin/Cadherin-CA"/>
</dbReference>
<feature type="signal peptide" evidence="13">
    <location>
        <begin position="1"/>
        <end position="27"/>
    </location>
</feature>
<dbReference type="GO" id="GO:0005509">
    <property type="term" value="F:calcium ion binding"/>
    <property type="evidence" value="ECO:0007669"/>
    <property type="project" value="UniProtKB-UniRule"/>
</dbReference>
<dbReference type="PROSITE" id="PS00232">
    <property type="entry name" value="CADHERIN_1"/>
    <property type="match status" value="5"/>
</dbReference>
<dbReference type="Proteomes" id="UP000678393">
    <property type="component" value="Unassembled WGS sequence"/>
</dbReference>
<feature type="domain" description="Cadherin" evidence="14">
    <location>
        <begin position="706"/>
        <end position="805"/>
    </location>
</feature>
<evidence type="ECO:0000256" key="7">
    <source>
        <dbReference type="ARBA" id="ARBA00022889"/>
    </source>
</evidence>
<dbReference type="GO" id="GO:0007156">
    <property type="term" value="P:homophilic cell adhesion via plasma membrane adhesion molecules"/>
    <property type="evidence" value="ECO:0007669"/>
    <property type="project" value="InterPro"/>
</dbReference>
<evidence type="ECO:0000256" key="6">
    <source>
        <dbReference type="ARBA" id="ARBA00022837"/>
    </source>
</evidence>
<evidence type="ECO:0000256" key="5">
    <source>
        <dbReference type="ARBA" id="ARBA00022737"/>
    </source>
</evidence>
<dbReference type="InterPro" id="IPR013164">
    <property type="entry name" value="Cadherin_N"/>
</dbReference>
<evidence type="ECO:0000313" key="15">
    <source>
        <dbReference type="EMBL" id="CAG5130951.1"/>
    </source>
</evidence>
<dbReference type="InterPro" id="IPR002126">
    <property type="entry name" value="Cadherin-like_dom"/>
</dbReference>
<keyword evidence="4 13" id="KW-0732">Signal</keyword>
<keyword evidence="9 12" id="KW-0472">Membrane</keyword>
<keyword evidence="2" id="KW-1003">Cell membrane</keyword>
<dbReference type="SMART" id="SM00112">
    <property type="entry name" value="CA"/>
    <property type="match status" value="7"/>
</dbReference>
<feature type="domain" description="Cadherin" evidence="14">
    <location>
        <begin position="583"/>
        <end position="691"/>
    </location>
</feature>
<dbReference type="PRINTS" id="PR00205">
    <property type="entry name" value="CADHERIN"/>
</dbReference>
<name>A0A8S3ZXA6_9EUPU</name>
<evidence type="ECO:0000256" key="11">
    <source>
        <dbReference type="PROSITE-ProRule" id="PRU00043"/>
    </source>
</evidence>
<evidence type="ECO:0000313" key="16">
    <source>
        <dbReference type="Proteomes" id="UP000678393"/>
    </source>
</evidence>
<keyword evidence="16" id="KW-1185">Reference proteome</keyword>
<evidence type="ECO:0000256" key="12">
    <source>
        <dbReference type="SAM" id="Phobius"/>
    </source>
</evidence>
<sequence>MLEFTHLKHLLSTAVALLLSSVNLCNSQEIIKKEYHLEEEGGVGVHVGSPGRDSGLYSKFRKDMHLLMFQPFAQGNEYMPYFSVNESNGVIRTARNIDREALCLGTKVCTVKLSIAVYRRPLSSESPALVNILEVVVVIDDINDNSPTFPSPAVNLHVAENLEVNYQIETSVAIDTDEEGPNSRVTYRLEPPSHMFELSTVKTADGVEDLVVTIKRSLDREEVSQYSLLVVATDLGDEPRSGSVSINILVKDMNDNAPLFSRLNYSVNILENSDTTVPVVVVSASDRDDGENARLTYSLGFQVPQDIRDTFVVDPENGNVFARKELDYEFKQAYHFSVIVTDHGSPSRSNFAYVTINVIDVNDNVPHIQINPAPGGESVTEHGSIGKFLAYIKVSDADSRDYGRVSCDIRDRNFLLEPVDITSRGIYKIKLRFSLDREESPTRNVVISCEDSDTRPLSASASFTVTVEDINDNPPQFIGSSLIGSVMENENVNTYVLQVMAADPDEGRNGKVSFAITSGNEKSLFAISENTGVISTTDILDREVRSQYFLQVTASDHGFYSLASSATVTINVLDENDNPPKFKKQAFFNNIMENLPAGSDAGSISAYDLDHGDNAKFVFSIIHEGMGSLDGLSFRVDRNRGFLTSVVSFNREDKSVYKFRVKVADPVIASYYDIANVTVFIQDDNDHSPVVVKPLSSNRTFRCPFNTTVGEVITTFIATDNDDPELVQISYSLRNTNLNSPKWPLFSIDPISGKLRLARRIRPEDVRTHNLEVLIKDGPGITSQTTIVPISVIVEEGDEESMRAFIDESGTNIVIVIIIIAATLILAFIIVAIIYLIRRVDKKRHRQLPPASAEENNKLYQAAKWVSAMSVTKEIGPEEIRSIFEIPLEERKKKKEVSFSLAEKVASSPEEDQPLGKNFALQLNTFQ</sequence>
<evidence type="ECO:0000256" key="8">
    <source>
        <dbReference type="ARBA" id="ARBA00022989"/>
    </source>
</evidence>
<keyword evidence="5" id="KW-0677">Repeat</keyword>
<feature type="domain" description="Cadherin" evidence="14">
    <location>
        <begin position="150"/>
        <end position="260"/>
    </location>
</feature>
<dbReference type="InterPro" id="IPR020894">
    <property type="entry name" value="Cadherin_CS"/>
</dbReference>
<keyword evidence="10" id="KW-0325">Glycoprotein</keyword>
<dbReference type="PANTHER" id="PTHR24028">
    <property type="entry name" value="CADHERIN-87A"/>
    <property type="match status" value="1"/>
</dbReference>
<dbReference type="Pfam" id="PF00028">
    <property type="entry name" value="Cadherin"/>
    <property type="match status" value="5"/>
</dbReference>
<comment type="caution">
    <text evidence="15">The sequence shown here is derived from an EMBL/GenBank/DDBJ whole genome shotgun (WGS) entry which is preliminary data.</text>
</comment>
<feature type="domain" description="Cadherin" evidence="14">
    <location>
        <begin position="261"/>
        <end position="368"/>
    </location>
</feature>
<evidence type="ECO:0000259" key="14">
    <source>
        <dbReference type="PROSITE" id="PS50268"/>
    </source>
</evidence>
<protein>
    <recommendedName>
        <fullName evidence="14">Cadherin domain-containing protein</fullName>
    </recommendedName>
</protein>